<sequence>MRLTLTQFHRLKVGSLREEGHRDDPENIKEITPLKGVRFHIAAWVSWWGKAERLRFYNDEEDKVEEPTYPQKPRRRPTTEDKEEYTERDHPAQSPDLNPIEGTWAIVKQRLCRRIFDSEEEMKEALQEE</sequence>
<gene>
    <name evidence="2" type="ORF">N0V83_002440</name>
</gene>
<dbReference type="AlphaFoldDB" id="A0A9W9CQY5"/>
<dbReference type="InterPro" id="IPR036397">
    <property type="entry name" value="RNaseH_sf"/>
</dbReference>
<keyword evidence="3" id="KW-1185">Reference proteome</keyword>
<comment type="caution">
    <text evidence="2">The sequence shown here is derived from an EMBL/GenBank/DDBJ whole genome shotgun (WGS) entry which is preliminary data.</text>
</comment>
<dbReference type="GO" id="GO:0003676">
    <property type="term" value="F:nucleic acid binding"/>
    <property type="evidence" value="ECO:0007669"/>
    <property type="project" value="InterPro"/>
</dbReference>
<evidence type="ECO:0000256" key="1">
    <source>
        <dbReference type="SAM" id="MobiDB-lite"/>
    </source>
</evidence>
<evidence type="ECO:0008006" key="4">
    <source>
        <dbReference type="Google" id="ProtNLM"/>
    </source>
</evidence>
<dbReference type="Gene3D" id="3.30.420.10">
    <property type="entry name" value="Ribonuclease H-like superfamily/Ribonuclease H"/>
    <property type="match status" value="1"/>
</dbReference>
<name>A0A9W9CQY5_9PLEO</name>
<reference evidence="2" key="1">
    <citation type="submission" date="2022-10" db="EMBL/GenBank/DDBJ databases">
        <title>Tapping the CABI collections for fungal endophytes: first genome assemblies for Collariella, Neodidymelliopsis, Ascochyta clinopodiicola, Didymella pomorum, Didymosphaeria variabile, Neocosmospora piperis and Neocucurbitaria cava.</title>
        <authorList>
            <person name="Hill R."/>
        </authorList>
    </citation>
    <scope>NUCLEOTIDE SEQUENCE</scope>
    <source>
        <strain evidence="2">IMI 356814</strain>
    </source>
</reference>
<dbReference type="EMBL" id="JAPEUY010000003">
    <property type="protein sequence ID" value="KAJ4375354.1"/>
    <property type="molecule type" value="Genomic_DNA"/>
</dbReference>
<dbReference type="OrthoDB" id="5410741at2759"/>
<proteinExistence type="predicted"/>
<feature type="compositionally biased region" description="Basic and acidic residues" evidence="1">
    <location>
        <begin position="77"/>
        <end position="91"/>
    </location>
</feature>
<evidence type="ECO:0000313" key="2">
    <source>
        <dbReference type="EMBL" id="KAJ4375354.1"/>
    </source>
</evidence>
<accession>A0A9W9CQY5</accession>
<protein>
    <recommendedName>
        <fullName evidence="4">Tc1-like transposase DDE domain-containing protein</fullName>
    </recommendedName>
</protein>
<organism evidence="2 3">
    <name type="scientific">Neocucurbitaria cava</name>
    <dbReference type="NCBI Taxonomy" id="798079"/>
    <lineage>
        <taxon>Eukaryota</taxon>
        <taxon>Fungi</taxon>
        <taxon>Dikarya</taxon>
        <taxon>Ascomycota</taxon>
        <taxon>Pezizomycotina</taxon>
        <taxon>Dothideomycetes</taxon>
        <taxon>Pleosporomycetidae</taxon>
        <taxon>Pleosporales</taxon>
        <taxon>Pleosporineae</taxon>
        <taxon>Cucurbitariaceae</taxon>
        <taxon>Neocucurbitaria</taxon>
    </lineage>
</organism>
<dbReference type="Proteomes" id="UP001140560">
    <property type="component" value="Unassembled WGS sequence"/>
</dbReference>
<evidence type="ECO:0000313" key="3">
    <source>
        <dbReference type="Proteomes" id="UP001140560"/>
    </source>
</evidence>
<feature type="region of interest" description="Disordered" evidence="1">
    <location>
        <begin position="59"/>
        <end position="100"/>
    </location>
</feature>